<reference evidence="2" key="1">
    <citation type="submission" date="2013-07" db="EMBL/GenBank/DDBJ databases">
        <title>The Genome Sequence of Cryptococcus pinus CBS10737.</title>
        <authorList>
            <consortium name="The Broad Institute Genome Sequencing Platform"/>
            <person name="Cuomo C."/>
            <person name="Litvintseva A."/>
            <person name="Chen Y."/>
            <person name="Heitman J."/>
            <person name="Sun S."/>
            <person name="Springer D."/>
            <person name="Dromer F."/>
            <person name="Young S.K."/>
            <person name="Zeng Q."/>
            <person name="Gargeya S."/>
            <person name="Fitzgerald M."/>
            <person name="Abouelleil A."/>
            <person name="Alvarado L."/>
            <person name="Berlin A.M."/>
            <person name="Chapman S.B."/>
            <person name="Dewar J."/>
            <person name="Goldberg J."/>
            <person name="Griggs A."/>
            <person name="Gujja S."/>
            <person name="Hansen M."/>
            <person name="Howarth C."/>
            <person name="Imamovic A."/>
            <person name="Larimer J."/>
            <person name="McCowan C."/>
            <person name="Murphy C."/>
            <person name="Pearson M."/>
            <person name="Priest M."/>
            <person name="Roberts A."/>
            <person name="Saif S."/>
            <person name="Shea T."/>
            <person name="Sykes S."/>
            <person name="Wortman J."/>
            <person name="Nusbaum C."/>
            <person name="Birren B."/>
        </authorList>
    </citation>
    <scope>NUCLEOTIDE SEQUENCE [LARGE SCALE GENOMIC DNA]</scope>
    <source>
        <strain evidence="2">CBS 10737</strain>
    </source>
</reference>
<dbReference type="AlphaFoldDB" id="A0A1B9IEC9"/>
<sequence length="88" mass="10215">MDSILTKGCYLVDVVTDDDDDDEIEELPNPSNVADNQSPTFDSLDLIELYEKREEKANDVFVHWLKRFEPDLRDEGWDCSDQSTFNVL</sequence>
<feature type="region of interest" description="Disordered" evidence="1">
    <location>
        <begin position="19"/>
        <end position="38"/>
    </location>
</feature>
<name>A0A1B9IEC9_9TREE</name>
<evidence type="ECO:0000256" key="1">
    <source>
        <dbReference type="SAM" id="MobiDB-lite"/>
    </source>
</evidence>
<proteinExistence type="predicted"/>
<feature type="compositionally biased region" description="Polar residues" evidence="1">
    <location>
        <begin position="29"/>
        <end position="38"/>
    </location>
</feature>
<evidence type="ECO:0000313" key="2">
    <source>
        <dbReference type="EMBL" id="OCF53912.1"/>
    </source>
</evidence>
<reference evidence="2" key="2">
    <citation type="submission" date="2016-07" db="EMBL/GenBank/DDBJ databases">
        <title>Evolution of pathogenesis and genome organization in the Tremellales.</title>
        <authorList>
            <person name="Cuomo C."/>
            <person name="Litvintseva A."/>
            <person name="Heitman J."/>
            <person name="Chen Y."/>
            <person name="Sun S."/>
            <person name="Springer D."/>
            <person name="Dromer F."/>
            <person name="Young S."/>
            <person name="Zeng Q."/>
            <person name="Chapman S."/>
            <person name="Gujja S."/>
            <person name="Saif S."/>
            <person name="Birren B."/>
        </authorList>
    </citation>
    <scope>NUCLEOTIDE SEQUENCE</scope>
    <source>
        <strain evidence="2">CBS 10737</strain>
    </source>
</reference>
<organism evidence="2">
    <name type="scientific">Kwoniella pini CBS 10737</name>
    <dbReference type="NCBI Taxonomy" id="1296096"/>
    <lineage>
        <taxon>Eukaryota</taxon>
        <taxon>Fungi</taxon>
        <taxon>Dikarya</taxon>
        <taxon>Basidiomycota</taxon>
        <taxon>Agaricomycotina</taxon>
        <taxon>Tremellomycetes</taxon>
        <taxon>Tremellales</taxon>
        <taxon>Cryptococcaceae</taxon>
        <taxon>Kwoniella</taxon>
    </lineage>
</organism>
<gene>
    <name evidence="2" type="ORF">I206_01219</name>
</gene>
<dbReference type="EMBL" id="KI894007">
    <property type="protein sequence ID" value="OCF53912.1"/>
    <property type="molecule type" value="Genomic_DNA"/>
</dbReference>
<accession>A0A1B9IEC9</accession>
<protein>
    <submittedName>
        <fullName evidence="2">Uncharacterized protein</fullName>
    </submittedName>
</protein>